<keyword evidence="2" id="KW-1185">Reference proteome</keyword>
<accession>A0ABR6ZA00</accession>
<sequence length="81" mass="9204">MTALIFETVGDVNSTYAYLCVYQESDKINPFMEISLTEDREILFTIYSFPKNVALTTAQWEEISDKAKIFLPKALANEDAS</sequence>
<dbReference type="EMBL" id="JACOFX010000004">
    <property type="protein sequence ID" value="MBC3908012.1"/>
    <property type="molecule type" value="Genomic_DNA"/>
</dbReference>
<evidence type="ECO:0000313" key="1">
    <source>
        <dbReference type="EMBL" id="MBC3908012.1"/>
    </source>
</evidence>
<comment type="caution">
    <text evidence="1">The sequence shown here is derived from an EMBL/GenBank/DDBJ whole genome shotgun (WGS) entry which is preliminary data.</text>
</comment>
<protein>
    <submittedName>
        <fullName evidence="1">Uncharacterized protein</fullName>
    </submittedName>
</protein>
<proteinExistence type="predicted"/>
<dbReference type="RefSeq" id="WP_186953566.1">
    <property type="nucleotide sequence ID" value="NZ_JACOFX010000004.1"/>
</dbReference>
<organism evidence="1 2">
    <name type="scientific">Undibacterium umbellatum</name>
    <dbReference type="NCBI Taxonomy" id="2762300"/>
    <lineage>
        <taxon>Bacteria</taxon>
        <taxon>Pseudomonadati</taxon>
        <taxon>Pseudomonadota</taxon>
        <taxon>Betaproteobacteria</taxon>
        <taxon>Burkholderiales</taxon>
        <taxon>Oxalobacteraceae</taxon>
        <taxon>Undibacterium</taxon>
    </lineage>
</organism>
<reference evidence="1 2" key="1">
    <citation type="submission" date="2020-08" db="EMBL/GenBank/DDBJ databases">
        <title>Novel species isolated from subtropical streams in China.</title>
        <authorList>
            <person name="Lu H."/>
        </authorList>
    </citation>
    <scope>NUCLEOTIDE SEQUENCE [LARGE SCALE GENOMIC DNA]</scope>
    <source>
        <strain evidence="1 2">NL8W</strain>
    </source>
</reference>
<dbReference type="Proteomes" id="UP000646911">
    <property type="component" value="Unassembled WGS sequence"/>
</dbReference>
<evidence type="ECO:0000313" key="2">
    <source>
        <dbReference type="Proteomes" id="UP000646911"/>
    </source>
</evidence>
<name>A0ABR6ZA00_9BURK</name>
<gene>
    <name evidence="1" type="ORF">H8L47_10570</name>
</gene>